<dbReference type="Gene3D" id="1.10.287.1060">
    <property type="entry name" value="ESAT-6-like"/>
    <property type="match status" value="1"/>
</dbReference>
<feature type="compositionally biased region" description="Low complexity" evidence="1">
    <location>
        <begin position="168"/>
        <end position="180"/>
    </location>
</feature>
<proteinExistence type="predicted"/>
<dbReference type="Proteomes" id="UP001432014">
    <property type="component" value="Chromosome"/>
</dbReference>
<feature type="region of interest" description="Disordered" evidence="1">
    <location>
        <begin position="127"/>
        <end position="180"/>
    </location>
</feature>
<reference evidence="2 3" key="1">
    <citation type="submission" date="2022-10" db="EMBL/GenBank/DDBJ databases">
        <title>The complete genomes of actinobacterial strains from the NBC collection.</title>
        <authorList>
            <person name="Joergensen T.S."/>
            <person name="Alvarez Arevalo M."/>
            <person name="Sterndorff E.B."/>
            <person name="Faurdal D."/>
            <person name="Vuksanovic O."/>
            <person name="Mourched A.-S."/>
            <person name="Charusanti P."/>
            <person name="Shaw S."/>
            <person name="Blin K."/>
            <person name="Weber T."/>
        </authorList>
    </citation>
    <scope>NUCLEOTIDE SEQUENCE [LARGE SCALE GENOMIC DNA]</scope>
    <source>
        <strain evidence="2 3">NBC_01247</strain>
    </source>
</reference>
<keyword evidence="3" id="KW-1185">Reference proteome</keyword>
<evidence type="ECO:0000313" key="2">
    <source>
        <dbReference type="EMBL" id="WUS54215.1"/>
    </source>
</evidence>
<dbReference type="RefSeq" id="WP_329492831.1">
    <property type="nucleotide sequence ID" value="NZ_CP108460.1"/>
</dbReference>
<name>A0ABZ1W059_9ACTN</name>
<sequence>MDEQTELQPTRVTQRVVAQAEPVREALRPMEAEPMQAPLRAAVVEPMQAPLRAMEGEPVQAPLRAAVVEPMQAPLRAMEGEPVQAPLRAAVVEPMQAPLRPMEAEPMQAALRPTEAEAVHPLAARTRSTALRSPEGESLAAQDSLGAETGEATATKRLAAPTGQDGLPTSSTAAAATVPGSAGSGFQIDPEQYSAAIGPILAASDQLAQLVTGLTAYLDHTHSTAPWGNDESGKKFAEGEKGYLTYSTGTLKGLKGMPEAVRYIADGLKAMTENYRNSEAATAEVFGGGSAEADVAAVRQPASWSAPVDPTLPTATLRGIADAPSHTNRKA</sequence>
<evidence type="ECO:0000256" key="1">
    <source>
        <dbReference type="SAM" id="MobiDB-lite"/>
    </source>
</evidence>
<accession>A0ABZ1W059</accession>
<dbReference type="EMBL" id="CP108482">
    <property type="protein sequence ID" value="WUS54215.1"/>
    <property type="molecule type" value="Genomic_DNA"/>
</dbReference>
<evidence type="ECO:0000313" key="3">
    <source>
        <dbReference type="Proteomes" id="UP001432014"/>
    </source>
</evidence>
<protein>
    <submittedName>
        <fullName evidence="2">Uncharacterized protein</fullName>
    </submittedName>
</protein>
<organism evidence="2 3">
    <name type="scientific">Kitasatospora herbaricolor</name>
    <dbReference type="NCBI Taxonomy" id="68217"/>
    <lineage>
        <taxon>Bacteria</taxon>
        <taxon>Bacillati</taxon>
        <taxon>Actinomycetota</taxon>
        <taxon>Actinomycetes</taxon>
        <taxon>Kitasatosporales</taxon>
        <taxon>Streptomycetaceae</taxon>
        <taxon>Kitasatospora</taxon>
    </lineage>
</organism>
<gene>
    <name evidence="2" type="ORF">OG469_01080</name>
</gene>